<protein>
    <recommendedName>
        <fullName evidence="3">TolB</fullName>
    </recommendedName>
</protein>
<name>A0A0F0H9A5_LENAE</name>
<organism evidence="1 2">
    <name type="scientific">Lentzea aerocolonigenes</name>
    <name type="common">Lechevalieria aerocolonigenes</name>
    <name type="synonym">Saccharothrix aerocolonigenes</name>
    <dbReference type="NCBI Taxonomy" id="68170"/>
    <lineage>
        <taxon>Bacteria</taxon>
        <taxon>Bacillati</taxon>
        <taxon>Actinomycetota</taxon>
        <taxon>Actinomycetes</taxon>
        <taxon>Pseudonocardiales</taxon>
        <taxon>Pseudonocardiaceae</taxon>
        <taxon>Lentzea</taxon>
    </lineage>
</organism>
<accession>A0A0F0H9A5</accession>
<dbReference type="Gene3D" id="2.120.10.30">
    <property type="entry name" value="TolB, C-terminal domain"/>
    <property type="match status" value="1"/>
</dbReference>
<dbReference type="InterPro" id="IPR011042">
    <property type="entry name" value="6-blade_b-propeller_TolB-like"/>
</dbReference>
<evidence type="ECO:0000313" key="2">
    <source>
        <dbReference type="Proteomes" id="UP000033393"/>
    </source>
</evidence>
<gene>
    <name evidence="1" type="ORF">UK23_05050</name>
</gene>
<dbReference type="STRING" id="68170.GCA_000974445_03312"/>
<dbReference type="AlphaFoldDB" id="A0A0F0H9A5"/>
<dbReference type="RefSeq" id="WP_045310165.1">
    <property type="nucleotide sequence ID" value="NZ_JYJG01000020.1"/>
</dbReference>
<dbReference type="Proteomes" id="UP000033393">
    <property type="component" value="Unassembled WGS sequence"/>
</dbReference>
<comment type="caution">
    <text evidence="1">The sequence shown here is derived from an EMBL/GenBank/DDBJ whole genome shotgun (WGS) entry which is preliminary data.</text>
</comment>
<dbReference type="SUPFAM" id="SSF69304">
    <property type="entry name" value="Tricorn protease N-terminal domain"/>
    <property type="match status" value="1"/>
</dbReference>
<dbReference type="InterPro" id="IPR011659">
    <property type="entry name" value="WD40"/>
</dbReference>
<evidence type="ECO:0000313" key="1">
    <source>
        <dbReference type="EMBL" id="KJK52095.1"/>
    </source>
</evidence>
<dbReference type="EMBL" id="JYJG01000020">
    <property type="protein sequence ID" value="KJK52095.1"/>
    <property type="molecule type" value="Genomic_DNA"/>
</dbReference>
<dbReference type="Pfam" id="PF07676">
    <property type="entry name" value="PD40"/>
    <property type="match status" value="1"/>
</dbReference>
<sequence length="301" mass="32205">MNRTVLGVVLVAAVLVAGAVFVGMRAVGARSAEEPLDLSSGELVYVDLAGRVRQAGRAGPACQRVDVAAGTLVCLRTTAVPAQSEIVVLDRSGETRLRLSEWGTPSRARVSPSGNVVMWTVFRAGDSYLGGVGTFSTTAGFYDLKRGEHFGSLEDFTLMIDGAEHTAEDVNYWGITFSRDDRTFYATAASGGKTWLVRGSAETRVLTSVRENVECPSLSPDGTRIAYKFRAGDQWRLHVLDLGSGVDVALAESEHVDDQPQWLDDSWVAYGRDKAIWKVPASGSGSPELVHADAASPAVAR</sequence>
<evidence type="ECO:0008006" key="3">
    <source>
        <dbReference type="Google" id="ProtNLM"/>
    </source>
</evidence>
<keyword evidence="2" id="KW-1185">Reference proteome</keyword>
<reference evidence="1 2" key="1">
    <citation type="submission" date="2015-02" db="EMBL/GenBank/DDBJ databases">
        <authorList>
            <person name="Ju K.-S."/>
            <person name="Doroghazi J.R."/>
            <person name="Metcalf W."/>
        </authorList>
    </citation>
    <scope>NUCLEOTIDE SEQUENCE [LARGE SCALE GENOMIC DNA]</scope>
    <source>
        <strain evidence="1 2">NRRL B-16140</strain>
    </source>
</reference>
<proteinExistence type="predicted"/>
<dbReference type="PATRIC" id="fig|68170.10.peg.5718"/>